<dbReference type="PROSITE" id="PS50110">
    <property type="entry name" value="RESPONSE_REGULATORY"/>
    <property type="match status" value="1"/>
</dbReference>
<feature type="modified residue" description="4-aspartylphosphate" evidence="2">
    <location>
        <position position="1121"/>
    </location>
</feature>
<dbReference type="PANTHER" id="PTHR43719:SF72">
    <property type="entry name" value="HISTIDINE KINASE_RESPONSE REGULATOR, PUTATIVE (AFU_ORTHOLOGUE AFUA_8G06140)-RELATED"/>
    <property type="match status" value="1"/>
</dbReference>
<dbReference type="AlphaFoldDB" id="A0A9P7B0A2"/>
<gene>
    <name evidence="7" type="ORF">D0Z07_1405</name>
</gene>
<evidence type="ECO:0000313" key="8">
    <source>
        <dbReference type="Proteomes" id="UP000785200"/>
    </source>
</evidence>
<feature type="domain" description="Response regulatory" evidence="6">
    <location>
        <begin position="1066"/>
        <end position="1228"/>
    </location>
</feature>
<dbReference type="SUPFAM" id="SSF47384">
    <property type="entry name" value="Homodimeric domain of signal transducing histidine kinase"/>
    <property type="match status" value="1"/>
</dbReference>
<evidence type="ECO:0000259" key="6">
    <source>
        <dbReference type="PROSITE" id="PS50110"/>
    </source>
</evidence>
<dbReference type="PROSITE" id="PS50109">
    <property type="entry name" value="HIS_KIN"/>
    <property type="match status" value="1"/>
</dbReference>
<dbReference type="GO" id="GO:0000155">
    <property type="term" value="F:phosphorelay sensor kinase activity"/>
    <property type="evidence" value="ECO:0007669"/>
    <property type="project" value="InterPro"/>
</dbReference>
<dbReference type="SUPFAM" id="SSF55781">
    <property type="entry name" value="GAF domain-like"/>
    <property type="match status" value="1"/>
</dbReference>
<dbReference type="InterPro" id="IPR011006">
    <property type="entry name" value="CheY-like_superfamily"/>
</dbReference>
<proteinExistence type="predicted"/>
<evidence type="ECO:0000256" key="2">
    <source>
        <dbReference type="PROSITE-ProRule" id="PRU00169"/>
    </source>
</evidence>
<dbReference type="PRINTS" id="PR00344">
    <property type="entry name" value="BCTRLSENSOR"/>
</dbReference>
<dbReference type="FunFam" id="1.10.287.130:FF:000023">
    <property type="entry name" value="Sensor histidine kinase/response regulator, putative"/>
    <property type="match status" value="1"/>
</dbReference>
<dbReference type="InterPro" id="IPR003594">
    <property type="entry name" value="HATPase_dom"/>
</dbReference>
<reference evidence="7" key="1">
    <citation type="submission" date="2019-07" db="EMBL/GenBank/DDBJ databases">
        <title>Hyphodiscus hymeniophilus genome sequencing and assembly.</title>
        <authorList>
            <person name="Kramer G."/>
            <person name="Nodwell J."/>
        </authorList>
    </citation>
    <scope>NUCLEOTIDE SEQUENCE</scope>
    <source>
        <strain evidence="7">ATCC 34498</strain>
    </source>
</reference>
<feature type="coiled-coil region" evidence="3">
    <location>
        <begin position="193"/>
        <end position="220"/>
    </location>
</feature>
<dbReference type="CDD" id="cd17546">
    <property type="entry name" value="REC_hyHK_CKI1_RcsC-like"/>
    <property type="match status" value="1"/>
</dbReference>
<feature type="region of interest" description="Disordered" evidence="4">
    <location>
        <begin position="230"/>
        <end position="251"/>
    </location>
</feature>
<dbReference type="InterPro" id="IPR005467">
    <property type="entry name" value="His_kinase_dom"/>
</dbReference>
<dbReference type="InterPro" id="IPR003661">
    <property type="entry name" value="HisK_dim/P_dom"/>
</dbReference>
<dbReference type="SUPFAM" id="SSF55874">
    <property type="entry name" value="ATPase domain of HSP90 chaperone/DNA topoisomerase II/histidine kinase"/>
    <property type="match status" value="1"/>
</dbReference>
<keyword evidence="7" id="KW-0808">Transferase</keyword>
<dbReference type="InterPro" id="IPR050956">
    <property type="entry name" value="2C_system_His_kinase"/>
</dbReference>
<dbReference type="CDD" id="cd00082">
    <property type="entry name" value="HisKA"/>
    <property type="match status" value="1"/>
</dbReference>
<evidence type="ECO:0000313" key="7">
    <source>
        <dbReference type="EMBL" id="KAG0652017.1"/>
    </source>
</evidence>
<dbReference type="InterPro" id="IPR004358">
    <property type="entry name" value="Sig_transdc_His_kin-like_C"/>
</dbReference>
<comment type="caution">
    <text evidence="7">The sequence shown here is derived from an EMBL/GenBank/DDBJ whole genome shotgun (WGS) entry which is preliminary data.</text>
</comment>
<dbReference type="InterPro" id="IPR001789">
    <property type="entry name" value="Sig_transdc_resp-reg_receiver"/>
</dbReference>
<evidence type="ECO:0000256" key="3">
    <source>
        <dbReference type="SAM" id="Coils"/>
    </source>
</evidence>
<dbReference type="Proteomes" id="UP000785200">
    <property type="component" value="Unassembled WGS sequence"/>
</dbReference>
<dbReference type="InterPro" id="IPR036097">
    <property type="entry name" value="HisK_dim/P_sf"/>
</dbReference>
<feature type="region of interest" description="Disordered" evidence="4">
    <location>
        <begin position="1147"/>
        <end position="1175"/>
    </location>
</feature>
<dbReference type="PANTHER" id="PTHR43719">
    <property type="entry name" value="TWO-COMPONENT HISTIDINE KINASE"/>
    <property type="match status" value="1"/>
</dbReference>
<dbReference type="Gene3D" id="3.30.565.10">
    <property type="entry name" value="Histidine kinase-like ATPase, C-terminal domain"/>
    <property type="match status" value="1"/>
</dbReference>
<dbReference type="Pfam" id="PF02518">
    <property type="entry name" value="HATPase_c"/>
    <property type="match status" value="1"/>
</dbReference>
<feature type="region of interest" description="Disordered" evidence="4">
    <location>
        <begin position="1031"/>
        <end position="1055"/>
    </location>
</feature>
<dbReference type="SMART" id="SM00388">
    <property type="entry name" value="HisKA"/>
    <property type="match status" value="1"/>
</dbReference>
<dbReference type="EMBL" id="VNKQ01000003">
    <property type="protein sequence ID" value="KAG0652017.1"/>
    <property type="molecule type" value="Genomic_DNA"/>
</dbReference>
<feature type="compositionally biased region" description="Polar residues" evidence="4">
    <location>
        <begin position="944"/>
        <end position="956"/>
    </location>
</feature>
<sequence>MEGPAEGKPAREFAESQRALELRKFFVPYLSQNQIQYEPAFNESLNGDGALSAYAETIVWRLGGVKCMISLIDGTEQYFIAGATRSKSSDGEDHVEDSTSWFGCDTVPTPGGLCENTLAVDGTTDSFPCFIVNDLLKDDRFASLPVVDGSVAAYRFYAGTPITTRHGVNIGSLFMFDDMSRAGLNLKQKKHLHETAAKVMRHLETKREAAERRRVAMMSQGISKFLEGTADAVPSEPSITEHERPQDKQLDSFENTTVDIQSTDSNDTDVISHGSKKGNETVLDKIRLTLDHAAEVLRESLELTAGGVVFLDTAISYTDIGDSVAYVADKDIVGGTVTGGENAMRPPLKPLSDKTTVRSSDDLHKSTKILAMSAATIATWDPRSRVLDGKTLNTLIDSYPKGNIWYIGDEGYFSSLEQIHGLANSAARSPSGKRRSVPIVDVTKQNSEATMLSQIFHKAKQIMFLPLWDAGGERWYSGCFVWSRSAIPVWTVESEIAYLSAFTNSVMVELSRLDAIISNKMKSDFISSISHEFRSPLHGILASAEFLRDSVLDASQIELISTIQNCSGTLLDTINHVLDYSKINSFENGGSRQGNISNELYQNTNLALLCEDLINGMIAAGEFRSAGSADPSIPVSNDLTRDPRRPSFPQSHSAVEIILDIENNDDWSYKIQAGALRRVIMNIFGNAQKYTKSGYILVEVKMRRGTAKKSSTGASRDILLIKVRDTGRGMSSEYMERKLYHPFAQEDSFAPGVGLGLSIVWSIINQLGGKIQIRSELGKGTDCEITMPCDRPDGSELSSRPDDLTKLSADAQEAIISLRKRAAGKTVLIARHPQGNVPSHYHDVSWTCIARYCSDWFGYEITTSQEIYKTVDLVITDHEEDWVNAQWENRQRTLVVHESMICSQHHKKTQSPLGSICTPIGPFKLARSILSLLEQELPSIAPRPSSTSDRGTQTPLASPEDRMSNGLPMTDYGFTEPLISPLTTITDSSEAPLSMVSVLAPTSPAPYTQDEGVKQAIASLGALSLRLPLRPNRAQKDHSLAEDSGERTSTDVKPHNIPEVPINALHILAVDDNALNLQLIHRYLSKRSMDIIVTARNGIEALNAVREEANKRGMFDVIFMDISMPEMDGFEATRLIRSLERSLAHRPTPEEAGYHLSHADDKQKERGATKMVPATPALTGRKTRAYVVALTGLASRRDRVEAELSGFDDFLTKPIAFGKIGELLSRLSKEKGERRKEA</sequence>
<evidence type="ECO:0000256" key="4">
    <source>
        <dbReference type="SAM" id="MobiDB-lite"/>
    </source>
</evidence>
<name>A0A9P7B0A2_9HELO</name>
<dbReference type="Pfam" id="PF00512">
    <property type="entry name" value="HisKA"/>
    <property type="match status" value="1"/>
</dbReference>
<evidence type="ECO:0000256" key="1">
    <source>
        <dbReference type="ARBA" id="ARBA00022553"/>
    </source>
</evidence>
<dbReference type="Gene3D" id="1.10.287.130">
    <property type="match status" value="1"/>
</dbReference>
<dbReference type="OrthoDB" id="303614at2759"/>
<dbReference type="Gene3D" id="3.40.50.2300">
    <property type="match status" value="1"/>
</dbReference>
<protein>
    <submittedName>
        <fullName evidence="7">Hybrid signal transduction histidine kinase B</fullName>
    </submittedName>
</protein>
<dbReference type="SMART" id="SM00448">
    <property type="entry name" value="REC"/>
    <property type="match status" value="1"/>
</dbReference>
<feature type="compositionally biased region" description="Basic and acidic residues" evidence="4">
    <location>
        <begin position="239"/>
        <end position="251"/>
    </location>
</feature>
<keyword evidence="7" id="KW-0418">Kinase</keyword>
<accession>A0A9P7B0A2</accession>
<keyword evidence="3" id="KW-0175">Coiled coil</keyword>
<feature type="compositionally biased region" description="Basic and acidic residues" evidence="4">
    <location>
        <begin position="1034"/>
        <end position="1055"/>
    </location>
</feature>
<feature type="region of interest" description="Disordered" evidence="4">
    <location>
        <begin position="626"/>
        <end position="648"/>
    </location>
</feature>
<dbReference type="SUPFAM" id="SSF52172">
    <property type="entry name" value="CheY-like"/>
    <property type="match status" value="1"/>
</dbReference>
<feature type="domain" description="Histidine kinase" evidence="5">
    <location>
        <begin position="528"/>
        <end position="791"/>
    </location>
</feature>
<feature type="compositionally biased region" description="Basic and acidic residues" evidence="4">
    <location>
        <begin position="1147"/>
        <end position="1168"/>
    </location>
</feature>
<keyword evidence="1 2" id="KW-0597">Phosphoprotein</keyword>
<keyword evidence="8" id="KW-1185">Reference proteome</keyword>
<organism evidence="7 8">
    <name type="scientific">Hyphodiscus hymeniophilus</name>
    <dbReference type="NCBI Taxonomy" id="353542"/>
    <lineage>
        <taxon>Eukaryota</taxon>
        <taxon>Fungi</taxon>
        <taxon>Dikarya</taxon>
        <taxon>Ascomycota</taxon>
        <taxon>Pezizomycotina</taxon>
        <taxon>Leotiomycetes</taxon>
        <taxon>Helotiales</taxon>
        <taxon>Hyphodiscaceae</taxon>
        <taxon>Hyphodiscus</taxon>
    </lineage>
</organism>
<dbReference type="InterPro" id="IPR036890">
    <property type="entry name" value="HATPase_C_sf"/>
</dbReference>
<dbReference type="SMART" id="SM00387">
    <property type="entry name" value="HATPase_c"/>
    <property type="match status" value="1"/>
</dbReference>
<feature type="region of interest" description="Disordered" evidence="4">
    <location>
        <begin position="940"/>
        <end position="966"/>
    </location>
</feature>
<dbReference type="Pfam" id="PF00072">
    <property type="entry name" value="Response_reg"/>
    <property type="match status" value="1"/>
</dbReference>
<evidence type="ECO:0000259" key="5">
    <source>
        <dbReference type="PROSITE" id="PS50109"/>
    </source>
</evidence>